<protein>
    <submittedName>
        <fullName evidence="1">Uncharacterized protein</fullName>
    </submittedName>
</protein>
<gene>
    <name evidence="1" type="ORF">KIN20_004339</name>
</gene>
<keyword evidence="2" id="KW-1185">Reference proteome</keyword>
<sequence>MGRSFIKKNGRQIDEKNCRVDSTTMYVSSTKIAYTDLYIYNKARMGRSFIEKNGRQIDEKKCKEDSPIMYASSMTTTYTLGGRVR</sequence>
<dbReference type="Proteomes" id="UP001196413">
    <property type="component" value="Unassembled WGS sequence"/>
</dbReference>
<evidence type="ECO:0000313" key="1">
    <source>
        <dbReference type="EMBL" id="KAJ1348930.1"/>
    </source>
</evidence>
<dbReference type="AlphaFoldDB" id="A0AAD5LYM8"/>
<reference evidence="1" key="1">
    <citation type="submission" date="2021-06" db="EMBL/GenBank/DDBJ databases">
        <title>Parelaphostrongylus tenuis whole genome reference sequence.</title>
        <authorList>
            <person name="Garwood T.J."/>
            <person name="Larsen P.A."/>
            <person name="Fountain-Jones N.M."/>
            <person name="Garbe J.R."/>
            <person name="Macchietto M.G."/>
            <person name="Kania S.A."/>
            <person name="Gerhold R.W."/>
            <person name="Richards J.E."/>
            <person name="Wolf T.M."/>
        </authorList>
    </citation>
    <scope>NUCLEOTIDE SEQUENCE</scope>
    <source>
        <strain evidence="1">MNPRO001-30</strain>
        <tissue evidence="1">Meninges</tissue>
    </source>
</reference>
<organism evidence="1 2">
    <name type="scientific">Parelaphostrongylus tenuis</name>
    <name type="common">Meningeal worm</name>
    <dbReference type="NCBI Taxonomy" id="148309"/>
    <lineage>
        <taxon>Eukaryota</taxon>
        <taxon>Metazoa</taxon>
        <taxon>Ecdysozoa</taxon>
        <taxon>Nematoda</taxon>
        <taxon>Chromadorea</taxon>
        <taxon>Rhabditida</taxon>
        <taxon>Rhabditina</taxon>
        <taxon>Rhabditomorpha</taxon>
        <taxon>Strongyloidea</taxon>
        <taxon>Metastrongylidae</taxon>
        <taxon>Parelaphostrongylus</taxon>
    </lineage>
</organism>
<dbReference type="EMBL" id="JAHQIW010000582">
    <property type="protein sequence ID" value="KAJ1348930.1"/>
    <property type="molecule type" value="Genomic_DNA"/>
</dbReference>
<accession>A0AAD5LYM8</accession>
<name>A0AAD5LYM8_PARTN</name>
<proteinExistence type="predicted"/>
<evidence type="ECO:0000313" key="2">
    <source>
        <dbReference type="Proteomes" id="UP001196413"/>
    </source>
</evidence>
<comment type="caution">
    <text evidence="1">The sequence shown here is derived from an EMBL/GenBank/DDBJ whole genome shotgun (WGS) entry which is preliminary data.</text>
</comment>